<evidence type="ECO:0000256" key="6">
    <source>
        <dbReference type="ARBA" id="ARBA00023136"/>
    </source>
</evidence>
<reference evidence="8 9" key="1">
    <citation type="journal article" date="2019" name="Int. J. Syst. Evol. Microbiol.">
        <title>The Global Catalogue of Microorganisms (GCM) 10K type strain sequencing project: providing services to taxonomists for standard genome sequencing and annotation.</title>
        <authorList>
            <consortium name="The Broad Institute Genomics Platform"/>
            <consortium name="The Broad Institute Genome Sequencing Center for Infectious Disease"/>
            <person name="Wu L."/>
            <person name="Ma J."/>
        </authorList>
    </citation>
    <scope>NUCLEOTIDE SEQUENCE [LARGE SCALE GENOMIC DNA]</scope>
    <source>
        <strain evidence="8 9">CGMCC 1.12543</strain>
    </source>
</reference>
<keyword evidence="4 7" id="KW-0812">Transmembrane</keyword>
<comment type="subcellular location">
    <subcellularLocation>
        <location evidence="1">Cell membrane</location>
        <topology evidence="1">Multi-pass membrane protein</topology>
    </subcellularLocation>
</comment>
<sequence length="332" mass="34348">MATAAGFLLAGAVFAVMFWLVDAEAVVRALSRADAGLLAVVALTIVCWNASWGVALWNVLQAQGVTVQWYQALLVNAAGAFANHVTPFGQAGGEPVTAWLLSRTADTDYEVGLASVASLDAINVVPSLSFAALGATYYVGVVAVGDRLGYLPVAVVALALVVPVVAVLVWRQRRTVERYVGAALARLWRGVATLVPRLSPPRPGALRERVEAFVEAVERVASDRPRLAAALAFSALGWLLQSVGLWVTFVALDAPIPAYVAFFVVPMGTLGSVFPTPGGLGGIEAINVTLITIVTDVAPATVAAAVTIHSVGGYLLTNGIGALATGALGVRP</sequence>
<feature type="transmembrane region" description="Helical" evidence="7">
    <location>
        <begin position="227"/>
        <end position="250"/>
    </location>
</feature>
<evidence type="ECO:0000313" key="8">
    <source>
        <dbReference type="EMBL" id="MFC5970811.1"/>
    </source>
</evidence>
<gene>
    <name evidence="8" type="ORF">ACFPYI_05640</name>
</gene>
<dbReference type="AlphaFoldDB" id="A0ABD5RJN3"/>
<dbReference type="GO" id="GO:0005886">
    <property type="term" value="C:plasma membrane"/>
    <property type="evidence" value="ECO:0007669"/>
    <property type="project" value="UniProtKB-SubCell"/>
</dbReference>
<dbReference type="PANTHER" id="PTHR39087">
    <property type="entry name" value="UPF0104 MEMBRANE PROTEIN MJ1595"/>
    <property type="match status" value="1"/>
</dbReference>
<comment type="caution">
    <text evidence="8">The sequence shown here is derived from an EMBL/GenBank/DDBJ whole genome shotgun (WGS) entry which is preliminary data.</text>
</comment>
<organism evidence="8 9">
    <name type="scientific">Halomarina salina</name>
    <dbReference type="NCBI Taxonomy" id="1872699"/>
    <lineage>
        <taxon>Archaea</taxon>
        <taxon>Methanobacteriati</taxon>
        <taxon>Methanobacteriota</taxon>
        <taxon>Stenosarchaea group</taxon>
        <taxon>Halobacteria</taxon>
        <taxon>Halobacteriales</taxon>
        <taxon>Natronomonadaceae</taxon>
        <taxon>Halomarina</taxon>
    </lineage>
</organism>
<evidence type="ECO:0000256" key="3">
    <source>
        <dbReference type="ARBA" id="ARBA00022475"/>
    </source>
</evidence>
<dbReference type="NCBIfam" id="TIGR00374">
    <property type="entry name" value="flippase-like domain"/>
    <property type="match status" value="1"/>
</dbReference>
<keyword evidence="6 7" id="KW-0472">Membrane</keyword>
<keyword evidence="5 7" id="KW-1133">Transmembrane helix</keyword>
<feature type="transmembrane region" description="Helical" evidence="7">
    <location>
        <begin position="256"/>
        <end position="274"/>
    </location>
</feature>
<keyword evidence="3" id="KW-1003">Cell membrane</keyword>
<evidence type="ECO:0000256" key="1">
    <source>
        <dbReference type="ARBA" id="ARBA00004651"/>
    </source>
</evidence>
<name>A0ABD5RJN3_9EURY</name>
<dbReference type="Pfam" id="PF03706">
    <property type="entry name" value="LPG_synthase_TM"/>
    <property type="match status" value="1"/>
</dbReference>
<proteinExistence type="inferred from homology"/>
<feature type="transmembrane region" description="Helical" evidence="7">
    <location>
        <begin position="286"/>
        <end position="306"/>
    </location>
</feature>
<feature type="transmembrane region" description="Helical" evidence="7">
    <location>
        <begin position="124"/>
        <end position="144"/>
    </location>
</feature>
<accession>A0ABD5RJN3</accession>
<evidence type="ECO:0000256" key="7">
    <source>
        <dbReference type="SAM" id="Phobius"/>
    </source>
</evidence>
<dbReference type="Proteomes" id="UP001596099">
    <property type="component" value="Unassembled WGS sequence"/>
</dbReference>
<protein>
    <submittedName>
        <fullName evidence="8">Lysylphosphatidylglycerol synthase transmembrane domain-containing protein</fullName>
    </submittedName>
</protein>
<evidence type="ECO:0000313" key="9">
    <source>
        <dbReference type="Proteomes" id="UP001596099"/>
    </source>
</evidence>
<feature type="transmembrane region" description="Helical" evidence="7">
    <location>
        <begin position="39"/>
        <end position="60"/>
    </location>
</feature>
<dbReference type="EMBL" id="JBHSQH010000001">
    <property type="protein sequence ID" value="MFC5970811.1"/>
    <property type="molecule type" value="Genomic_DNA"/>
</dbReference>
<dbReference type="RefSeq" id="WP_247413732.1">
    <property type="nucleotide sequence ID" value="NZ_JALLGW010000001.1"/>
</dbReference>
<dbReference type="PANTHER" id="PTHR39087:SF2">
    <property type="entry name" value="UPF0104 MEMBRANE PROTEIN MJ1595"/>
    <property type="match status" value="1"/>
</dbReference>
<evidence type="ECO:0000256" key="5">
    <source>
        <dbReference type="ARBA" id="ARBA00022989"/>
    </source>
</evidence>
<comment type="similarity">
    <text evidence="2">Belongs to the UPF0104 family.</text>
</comment>
<feature type="transmembrane region" description="Helical" evidence="7">
    <location>
        <begin position="150"/>
        <end position="170"/>
    </location>
</feature>
<dbReference type="InterPro" id="IPR022791">
    <property type="entry name" value="L-PG_synthase/AglD"/>
</dbReference>
<evidence type="ECO:0000256" key="2">
    <source>
        <dbReference type="ARBA" id="ARBA00011061"/>
    </source>
</evidence>
<evidence type="ECO:0000256" key="4">
    <source>
        <dbReference type="ARBA" id="ARBA00022692"/>
    </source>
</evidence>
<keyword evidence="9" id="KW-1185">Reference proteome</keyword>